<evidence type="ECO:0000256" key="4">
    <source>
        <dbReference type="ARBA" id="ARBA00022630"/>
    </source>
</evidence>
<dbReference type="eggNOG" id="COG0716">
    <property type="taxonomic scope" value="Bacteria"/>
</dbReference>
<keyword evidence="6 7" id="KW-0249">Electron transport</keyword>
<keyword evidence="5 7" id="KW-0288">FMN</keyword>
<evidence type="ECO:0000256" key="6">
    <source>
        <dbReference type="ARBA" id="ARBA00022982"/>
    </source>
</evidence>
<dbReference type="Proteomes" id="UP000003053">
    <property type="component" value="Unassembled WGS sequence"/>
</dbReference>
<comment type="function">
    <text evidence="7">Low-potential electron donor to a number of redox enzymes.</text>
</comment>
<sequence length="181" mass="20625">MENIALFYGSETGVTDDITRDFVSLWEQDTLDLMEIGDATVTDFKKYEKLIFGLSTWYDGDLQSDWEDFFDDFKTIDFTNKTVAIFGLGDQVAYAEYFVDGIGILAKEVLKNGGKIIGYWPTKGYQHTNSVAISEENTELFYGLAIDEDNEHQLTDERLNTWISQIKKEFQSTEAESKAAV</sequence>
<dbReference type="SUPFAM" id="SSF52218">
    <property type="entry name" value="Flavoproteins"/>
    <property type="match status" value="1"/>
</dbReference>
<dbReference type="OrthoDB" id="9790745at2"/>
<feature type="domain" description="Flavodoxin-like" evidence="8">
    <location>
        <begin position="4"/>
        <end position="167"/>
    </location>
</feature>
<name>A4C0J3_9FLAO</name>
<keyword evidence="4 7" id="KW-0285">Flavoprotein</keyword>
<dbReference type="PIRSF" id="PIRSF038996">
    <property type="entry name" value="FldA"/>
    <property type="match status" value="1"/>
</dbReference>
<keyword evidence="10" id="KW-1185">Reference proteome</keyword>
<dbReference type="PROSITE" id="PS50902">
    <property type="entry name" value="FLAVODOXIN_LIKE"/>
    <property type="match status" value="1"/>
</dbReference>
<organism evidence="9 10">
    <name type="scientific">Polaribacter irgensii 23-P</name>
    <dbReference type="NCBI Taxonomy" id="313594"/>
    <lineage>
        <taxon>Bacteria</taxon>
        <taxon>Pseudomonadati</taxon>
        <taxon>Bacteroidota</taxon>
        <taxon>Flavobacteriia</taxon>
        <taxon>Flavobacteriales</taxon>
        <taxon>Flavobacteriaceae</taxon>
    </lineage>
</organism>
<dbReference type="GO" id="GO:0009055">
    <property type="term" value="F:electron transfer activity"/>
    <property type="evidence" value="ECO:0007669"/>
    <property type="project" value="UniProtKB-UniRule"/>
</dbReference>
<dbReference type="Gene3D" id="3.40.50.360">
    <property type="match status" value="1"/>
</dbReference>
<dbReference type="RefSeq" id="WP_004570604.1">
    <property type="nucleotide sequence ID" value="NZ_CH724148.1"/>
</dbReference>
<evidence type="ECO:0000313" key="9">
    <source>
        <dbReference type="EMBL" id="EAR12936.1"/>
    </source>
</evidence>
<dbReference type="NCBIfam" id="NF006739">
    <property type="entry name" value="PRK09267.1-5"/>
    <property type="match status" value="1"/>
</dbReference>
<dbReference type="HOGENOM" id="CLU_051402_1_0_10"/>
<protein>
    <recommendedName>
        <fullName evidence="7">Flavodoxin</fullName>
    </recommendedName>
</protein>
<comment type="caution">
    <text evidence="9">The sequence shown here is derived from an EMBL/GenBank/DDBJ whole genome shotgun (WGS) entry which is preliminary data.</text>
</comment>
<evidence type="ECO:0000256" key="5">
    <source>
        <dbReference type="ARBA" id="ARBA00022643"/>
    </source>
</evidence>
<evidence type="ECO:0000313" key="10">
    <source>
        <dbReference type="Proteomes" id="UP000003053"/>
    </source>
</evidence>
<proteinExistence type="inferred from homology"/>
<evidence type="ECO:0000259" key="8">
    <source>
        <dbReference type="PROSITE" id="PS50902"/>
    </source>
</evidence>
<dbReference type="PANTHER" id="PTHR42809">
    <property type="entry name" value="FLAVODOXIN 2"/>
    <property type="match status" value="1"/>
</dbReference>
<dbReference type="InterPro" id="IPR029039">
    <property type="entry name" value="Flavoprotein-like_sf"/>
</dbReference>
<comment type="similarity">
    <text evidence="2 7">Belongs to the flavodoxin family.</text>
</comment>
<dbReference type="EMBL" id="AAOG01000002">
    <property type="protein sequence ID" value="EAR12936.1"/>
    <property type="molecule type" value="Genomic_DNA"/>
</dbReference>
<dbReference type="PRINTS" id="PR00369">
    <property type="entry name" value="FLAVODOXIN"/>
</dbReference>
<dbReference type="InterPro" id="IPR050619">
    <property type="entry name" value="Flavodoxin"/>
</dbReference>
<dbReference type="PANTHER" id="PTHR42809:SF1">
    <property type="entry name" value="FLAVODOXIN 1"/>
    <property type="match status" value="1"/>
</dbReference>
<dbReference type="Pfam" id="PF00258">
    <property type="entry name" value="Flavodoxin_1"/>
    <property type="match status" value="1"/>
</dbReference>
<evidence type="ECO:0000256" key="7">
    <source>
        <dbReference type="PIRNR" id="PIRNR038996"/>
    </source>
</evidence>
<comment type="cofactor">
    <cofactor evidence="1 7">
        <name>FMN</name>
        <dbReference type="ChEBI" id="CHEBI:58210"/>
    </cofactor>
</comment>
<dbReference type="NCBIfam" id="TIGR01752">
    <property type="entry name" value="flav_long"/>
    <property type="match status" value="1"/>
</dbReference>
<dbReference type="InterPro" id="IPR008254">
    <property type="entry name" value="Flavodoxin/NO_synth"/>
</dbReference>
<dbReference type="InterPro" id="IPR001094">
    <property type="entry name" value="Flavdoxin-like"/>
</dbReference>
<evidence type="ECO:0000256" key="1">
    <source>
        <dbReference type="ARBA" id="ARBA00001917"/>
    </source>
</evidence>
<dbReference type="AlphaFoldDB" id="A4C0J3"/>
<dbReference type="STRING" id="313594.PI23P_09920"/>
<keyword evidence="3 7" id="KW-0813">Transport</keyword>
<accession>A4C0J3</accession>
<dbReference type="GO" id="GO:0010181">
    <property type="term" value="F:FMN binding"/>
    <property type="evidence" value="ECO:0007669"/>
    <property type="project" value="UniProtKB-UniRule"/>
</dbReference>
<evidence type="ECO:0000256" key="2">
    <source>
        <dbReference type="ARBA" id="ARBA00005267"/>
    </source>
</evidence>
<dbReference type="InterPro" id="IPR010086">
    <property type="entry name" value="Flavodoxin_lc"/>
</dbReference>
<evidence type="ECO:0000256" key="3">
    <source>
        <dbReference type="ARBA" id="ARBA00022448"/>
    </source>
</evidence>
<reference evidence="9 10" key="1">
    <citation type="submission" date="2006-02" db="EMBL/GenBank/DDBJ databases">
        <authorList>
            <person name="Murray A."/>
            <person name="Staley J."/>
            <person name="Ferriera S."/>
            <person name="Johnson J."/>
            <person name="Kravitz S."/>
            <person name="Halpern A."/>
            <person name="Remington K."/>
            <person name="Beeson K."/>
            <person name="Tran B."/>
            <person name="Rogers Y.-H."/>
            <person name="Friedman R."/>
            <person name="Venter J.C."/>
        </authorList>
    </citation>
    <scope>NUCLEOTIDE SEQUENCE [LARGE SCALE GENOMIC DNA]</scope>
    <source>
        <strain evidence="9 10">23-P</strain>
    </source>
</reference>
<gene>
    <name evidence="9" type="ORF">PI23P_09920</name>
</gene>